<evidence type="ECO:0000313" key="2">
    <source>
        <dbReference type="EMBL" id="MCH9277220.1"/>
    </source>
</evidence>
<dbReference type="SUPFAM" id="SSF55729">
    <property type="entry name" value="Acyl-CoA N-acyltransferases (Nat)"/>
    <property type="match status" value="1"/>
</dbReference>
<comment type="caution">
    <text evidence="2">The sequence shown here is derived from an EMBL/GenBank/DDBJ whole genome shotgun (WGS) entry which is preliminary data.</text>
</comment>
<dbReference type="CDD" id="cd04301">
    <property type="entry name" value="NAT_SF"/>
    <property type="match status" value="1"/>
</dbReference>
<evidence type="ECO:0000313" key="3">
    <source>
        <dbReference type="Proteomes" id="UP000710815"/>
    </source>
</evidence>
<keyword evidence="3" id="KW-1185">Reference proteome</keyword>
<dbReference type="RefSeq" id="WP_241515258.1">
    <property type="nucleotide sequence ID" value="NZ_JAFEJT020000100.1"/>
</dbReference>
<reference evidence="2 3" key="2">
    <citation type="journal article" date="2021" name="Syst. Appl. Microbiol.">
        <title>Phylogenetic classification of ten novel species belonging to the genus Bifidobacterium comprising B. phasiani sp. nov., B. pongonis sp. nov., B. saguinibicoloris sp. nov., B. colobi sp. nov., B. simiiventris sp. nov., B. santillanense sp. nov., B. miconis sp. nov., B. amazonense sp. nov., B. pluvialisilvae sp. nov., and B. miconisargentati sp. nov.</title>
        <authorList>
            <person name="Lugli G.A."/>
            <person name="Calvete-Torre I."/>
            <person name="Alessandri G."/>
            <person name="Milani C."/>
            <person name="Turroni F."/>
            <person name="Laiolo P."/>
            <person name="Ossiprandi M.C."/>
            <person name="Margolles A."/>
            <person name="Ruiz L."/>
            <person name="Ventura M."/>
        </authorList>
    </citation>
    <scope>NUCLEOTIDE SEQUENCE [LARGE SCALE GENOMIC DNA]</scope>
    <source>
        <strain evidence="2 3">MA1</strain>
    </source>
</reference>
<dbReference type="Proteomes" id="UP000710815">
    <property type="component" value="Unassembled WGS sequence"/>
</dbReference>
<dbReference type="EMBL" id="JAFEJT020000100">
    <property type="protein sequence ID" value="MCH9277220.1"/>
    <property type="molecule type" value="Genomic_DNA"/>
</dbReference>
<dbReference type="PROSITE" id="PS51186">
    <property type="entry name" value="GNAT"/>
    <property type="match status" value="1"/>
</dbReference>
<sequence length="174" mass="19698">MPVRFRFADKSDQPRFADFACTDPVPPNRQVDGRWIKGESLHPEPWALLVQKLIHNSPVYHEKDCWIRVGVDDETGGLASYCAVVHRGDGVYEIALIAVSRRLRGLGLGTQALRDAMATATRNAVQRGLDPAFVATIDEDNRASAHLFASFGYQLMRTYERDRHGFVFNLWARR</sequence>
<feature type="domain" description="N-acetyltransferase" evidence="1">
    <location>
        <begin position="3"/>
        <end position="173"/>
    </location>
</feature>
<gene>
    <name evidence="2" type="ORF">JS533_013270</name>
</gene>
<dbReference type="Pfam" id="PF00583">
    <property type="entry name" value="Acetyltransf_1"/>
    <property type="match status" value="1"/>
</dbReference>
<dbReference type="InterPro" id="IPR000182">
    <property type="entry name" value="GNAT_dom"/>
</dbReference>
<name>A0ABS9W064_9BIFI</name>
<proteinExistence type="predicted"/>
<dbReference type="InterPro" id="IPR016181">
    <property type="entry name" value="Acyl_CoA_acyltransferase"/>
</dbReference>
<protein>
    <submittedName>
        <fullName evidence="2">GNAT family N-acetyltransferase</fullName>
    </submittedName>
</protein>
<organism evidence="2 3">
    <name type="scientific">Bifidobacterium amazonense</name>
    <dbReference type="NCBI Taxonomy" id="2809027"/>
    <lineage>
        <taxon>Bacteria</taxon>
        <taxon>Bacillati</taxon>
        <taxon>Actinomycetota</taxon>
        <taxon>Actinomycetes</taxon>
        <taxon>Bifidobacteriales</taxon>
        <taxon>Bifidobacteriaceae</taxon>
        <taxon>Bifidobacterium</taxon>
    </lineage>
</organism>
<reference evidence="2 3" key="1">
    <citation type="journal article" date="2021" name="Environ. Microbiol.">
        <title>Genetic insights into the dark matter of the mammalian gut microbiota through targeted genome reconstruction.</title>
        <authorList>
            <person name="Lugli G.A."/>
            <person name="Alessandri G."/>
            <person name="Milani C."/>
            <person name="Viappiani A."/>
            <person name="Fontana F."/>
            <person name="Tarracchini C."/>
            <person name="Mancabelli L."/>
            <person name="Argentini C."/>
            <person name="Ruiz L."/>
            <person name="Margolles A."/>
            <person name="van Sinderen D."/>
            <person name="Turroni F."/>
            <person name="Ventura M."/>
        </authorList>
    </citation>
    <scope>NUCLEOTIDE SEQUENCE [LARGE SCALE GENOMIC DNA]</scope>
    <source>
        <strain evidence="2 3">MA1</strain>
    </source>
</reference>
<evidence type="ECO:0000259" key="1">
    <source>
        <dbReference type="PROSITE" id="PS51186"/>
    </source>
</evidence>
<accession>A0ABS9W064</accession>
<dbReference type="Gene3D" id="3.40.630.30">
    <property type="match status" value="1"/>
</dbReference>